<accession>A0ABQ9K021</accession>
<dbReference type="InterPro" id="IPR000760">
    <property type="entry name" value="Inositol_monophosphatase-like"/>
</dbReference>
<dbReference type="Gene3D" id="3.30.540.10">
    <property type="entry name" value="Fructose-1,6-Bisphosphatase, subunit A, domain 1"/>
    <property type="match status" value="1"/>
</dbReference>
<evidence type="ECO:0000256" key="3">
    <source>
        <dbReference type="ARBA" id="ARBA00022671"/>
    </source>
</evidence>
<keyword evidence="4" id="KW-0479">Metal-binding</keyword>
<dbReference type="CDD" id="cd01640">
    <property type="entry name" value="IPPase"/>
    <property type="match status" value="1"/>
</dbReference>
<evidence type="ECO:0000256" key="8">
    <source>
        <dbReference type="ARBA" id="ARBA00044465"/>
    </source>
</evidence>
<comment type="similarity">
    <text evidence="1">Belongs to the inositol monophosphatase superfamily.</text>
</comment>
<dbReference type="Proteomes" id="UP001162164">
    <property type="component" value="Unassembled WGS sequence"/>
</dbReference>
<evidence type="ECO:0000256" key="5">
    <source>
        <dbReference type="ARBA" id="ARBA00022842"/>
    </source>
</evidence>
<sequence length="335" mass="36084">MLMRKLLSTLCINIVNKSTRTAMTQSGQPLVLRLLANSVTISARAGKIIKDVTNRGELGIINKGEGKNDLQTEADRSAQRCIIASLARQFPGVTIIGEEGPSTATDEIPTDWLVTENDQEVLSKTCPPDYINTKPEDIVVWVDPVDGTSEYTQGLLDHVTVLIGIAVNGRAVGGVIHQPYHNYKVEKDPPGRTLWGLLGLGIGGFIPADPPAGKFIVTTTRSHSDETTGKALEALKPDEILRVGGAGHKVLMLLEGKAHAYVFASKGCKKWDTCAPEAVLEALGGKLTDIYGNHYSYARDIGYPDAQGIFATAKGVDHASLVSKLPQELRDAFPY</sequence>
<comment type="caution">
    <text evidence="13">The sequence shown here is derived from an EMBL/GenBank/DDBJ whole genome shotgun (WGS) entry which is preliminary data.</text>
</comment>
<dbReference type="PANTHER" id="PTHR43028:SF5">
    <property type="entry name" value="3'(2'),5'-BISPHOSPHATE NUCLEOTIDASE 1"/>
    <property type="match status" value="1"/>
</dbReference>
<name>A0ABQ9K021_9CUCU</name>
<comment type="catalytic activity">
    <reaction evidence="8">
        <text>1D-myo-inositol 1,3,4-trisphosphate + H2O = 1D-myo-inositol 3,4-bisphosphate + phosphate</text>
        <dbReference type="Rhea" id="RHEA:70319"/>
        <dbReference type="ChEBI" id="CHEBI:15377"/>
        <dbReference type="ChEBI" id="CHEBI:43474"/>
        <dbReference type="ChEBI" id="CHEBI:58414"/>
        <dbReference type="ChEBI" id="CHEBI:83241"/>
    </reaction>
    <physiologicalReaction direction="left-to-right" evidence="8">
        <dbReference type="Rhea" id="RHEA:70320"/>
    </physiologicalReaction>
</comment>
<gene>
    <name evidence="13" type="ORF">NQ317_010480</name>
</gene>
<evidence type="ECO:0000256" key="6">
    <source>
        <dbReference type="ARBA" id="ARBA00040342"/>
    </source>
</evidence>
<evidence type="ECO:0000313" key="13">
    <source>
        <dbReference type="EMBL" id="KAJ8983387.1"/>
    </source>
</evidence>
<keyword evidence="3" id="KW-0452">Lithium</keyword>
<comment type="catalytic activity">
    <reaction evidence="9">
        <text>1D-myo-inositol 1,4-bisphosphate + H2O = 1D-myo-inositol 4-phosphate + phosphate</text>
        <dbReference type="Rhea" id="RHEA:15553"/>
        <dbReference type="ChEBI" id="CHEBI:15377"/>
        <dbReference type="ChEBI" id="CHEBI:43474"/>
        <dbReference type="ChEBI" id="CHEBI:58282"/>
        <dbReference type="ChEBI" id="CHEBI:58469"/>
        <dbReference type="EC" id="3.1.3.57"/>
    </reaction>
    <physiologicalReaction direction="left-to-right" evidence="9">
        <dbReference type="Rhea" id="RHEA:15554"/>
    </physiologicalReaction>
</comment>
<dbReference type="InterPro" id="IPR020550">
    <property type="entry name" value="Inositol_monophosphatase_CS"/>
</dbReference>
<evidence type="ECO:0000256" key="2">
    <source>
        <dbReference type="ARBA" id="ARBA00012633"/>
    </source>
</evidence>
<evidence type="ECO:0000256" key="11">
    <source>
        <dbReference type="ARBA" id="ARBA00044544"/>
    </source>
</evidence>
<evidence type="ECO:0000256" key="12">
    <source>
        <dbReference type="ARBA" id="ARBA00044554"/>
    </source>
</evidence>
<evidence type="ECO:0000256" key="7">
    <source>
        <dbReference type="ARBA" id="ARBA00041815"/>
    </source>
</evidence>
<evidence type="ECO:0000313" key="14">
    <source>
        <dbReference type="Proteomes" id="UP001162164"/>
    </source>
</evidence>
<evidence type="ECO:0000256" key="1">
    <source>
        <dbReference type="ARBA" id="ARBA00009759"/>
    </source>
</evidence>
<dbReference type="EC" id="3.1.3.7" evidence="2"/>
<dbReference type="SUPFAM" id="SSF56655">
    <property type="entry name" value="Carbohydrate phosphatase"/>
    <property type="match status" value="1"/>
</dbReference>
<keyword evidence="14" id="KW-1185">Reference proteome</keyword>
<dbReference type="PROSITE" id="PS00629">
    <property type="entry name" value="IMP_1"/>
    <property type="match status" value="1"/>
</dbReference>
<reference evidence="13" key="1">
    <citation type="journal article" date="2023" name="Insect Mol. Biol.">
        <title>Genome sequencing provides insights into the evolution of gene families encoding plant cell wall-degrading enzymes in longhorned beetles.</title>
        <authorList>
            <person name="Shin N.R."/>
            <person name="Okamura Y."/>
            <person name="Kirsch R."/>
            <person name="Pauchet Y."/>
        </authorList>
    </citation>
    <scope>NUCLEOTIDE SEQUENCE</scope>
    <source>
        <strain evidence="13">MMC_N1</strain>
    </source>
</reference>
<keyword evidence="5" id="KW-0460">Magnesium</keyword>
<dbReference type="EMBL" id="JAPWTJ010000077">
    <property type="protein sequence ID" value="KAJ8983387.1"/>
    <property type="molecule type" value="Genomic_DNA"/>
</dbReference>
<evidence type="ECO:0000256" key="10">
    <source>
        <dbReference type="ARBA" id="ARBA00044519"/>
    </source>
</evidence>
<proteinExistence type="inferred from homology"/>
<dbReference type="InterPro" id="IPR020583">
    <property type="entry name" value="Inositol_monoP_metal-BS"/>
</dbReference>
<protein>
    <recommendedName>
        <fullName evidence="6">3'(2'),5'-bisphosphate nucleotidase 1</fullName>
        <ecNumber evidence="10">3.1.3.57</ecNumber>
        <ecNumber evidence="2">3.1.3.7</ecNumber>
    </recommendedName>
    <alternativeName>
        <fullName evidence="11">3'-phosphoadenosine 5'-phosphate phosphatase</fullName>
    </alternativeName>
    <alternativeName>
        <fullName evidence="7">Bisphosphate 3'-nucleotidase 1</fullName>
    </alternativeName>
    <alternativeName>
        <fullName evidence="12">Inositol-polyphosphate 1-phosphatase</fullName>
    </alternativeName>
</protein>
<dbReference type="InterPro" id="IPR050725">
    <property type="entry name" value="CysQ/Inositol_MonoPase"/>
</dbReference>
<dbReference type="EC" id="3.1.3.57" evidence="10"/>
<evidence type="ECO:0000256" key="9">
    <source>
        <dbReference type="ARBA" id="ARBA00044478"/>
    </source>
</evidence>
<dbReference type="Gene3D" id="3.40.190.80">
    <property type="match status" value="1"/>
</dbReference>
<dbReference type="Pfam" id="PF00459">
    <property type="entry name" value="Inositol_P"/>
    <property type="match status" value="1"/>
</dbReference>
<dbReference type="PROSITE" id="PS00630">
    <property type="entry name" value="IMP_2"/>
    <property type="match status" value="1"/>
</dbReference>
<evidence type="ECO:0000256" key="4">
    <source>
        <dbReference type="ARBA" id="ARBA00022723"/>
    </source>
</evidence>
<dbReference type="PANTHER" id="PTHR43028">
    <property type="entry name" value="3'(2'),5'-BISPHOSPHATE NUCLEOTIDASE 1"/>
    <property type="match status" value="1"/>
</dbReference>
<organism evidence="13 14">
    <name type="scientific">Molorchus minor</name>
    <dbReference type="NCBI Taxonomy" id="1323400"/>
    <lineage>
        <taxon>Eukaryota</taxon>
        <taxon>Metazoa</taxon>
        <taxon>Ecdysozoa</taxon>
        <taxon>Arthropoda</taxon>
        <taxon>Hexapoda</taxon>
        <taxon>Insecta</taxon>
        <taxon>Pterygota</taxon>
        <taxon>Neoptera</taxon>
        <taxon>Endopterygota</taxon>
        <taxon>Coleoptera</taxon>
        <taxon>Polyphaga</taxon>
        <taxon>Cucujiformia</taxon>
        <taxon>Chrysomeloidea</taxon>
        <taxon>Cerambycidae</taxon>
        <taxon>Lamiinae</taxon>
        <taxon>Monochamini</taxon>
        <taxon>Molorchus</taxon>
    </lineage>
</organism>